<dbReference type="GO" id="GO:0016787">
    <property type="term" value="F:hydrolase activity"/>
    <property type="evidence" value="ECO:0007669"/>
    <property type="project" value="UniProtKB-KW"/>
</dbReference>
<sequence>MKNTINKPVLLSLAAALISVSSNALAEVHNITLLHTNDIESVYEPVDAFWNPNITRIGGIPYLATLIKETRAKEKTSFLLDAGDIFTGSLSKKTKGKLSFDLYSAMGYDAITLGNHEFEYGWETLKQNMPRAAYPVLNANIKFEQNDAPFAQPYTILERDGVRVGVIGVMGIDAFYNTMWKGNRKGLTIDDPIETTQYWVDKIRDEVDMIVVLTHQNKTAPMQTDKEADPEVQRGFDEDYDMAGKLTGVDVIFGGHSDHGLWKPVVHPKTGTIIGLTFGQGKYLGYTKFAVDTDKHDVKLLEGKLIPVESDKLKKDEKTSQLIETARAKHPELKQILATLDKTAYRSYYRESNVGNLVADMMREAAKADISMISSGSIRVDLNKGPVTMENIMDLFPFTDKLSLVELTGKQVKALLEYSYTLPYGLAQFSGIEAKYDSQRPEGNRLLALKVNGSTVDDDQVYKVATYSYAASGGDGYQVFAEGTMLSETGSITQVLIDHLKAHQKVSVPALGRQIDVSKQ</sequence>
<proteinExistence type="inferred from homology"/>
<protein>
    <submittedName>
        <fullName evidence="5">Serine/threonine protein phosphatase</fullName>
    </submittedName>
</protein>
<evidence type="ECO:0000259" key="3">
    <source>
        <dbReference type="Pfam" id="PF00149"/>
    </source>
</evidence>
<gene>
    <name evidence="5" type="ORF">TW81_11265</name>
</gene>
<keyword evidence="6" id="KW-1185">Reference proteome</keyword>
<accession>A0A0F4NI42</accession>
<dbReference type="STRING" id="579748.TW81_11265"/>
<dbReference type="GO" id="GO:0009166">
    <property type="term" value="P:nucleotide catabolic process"/>
    <property type="evidence" value="ECO:0007669"/>
    <property type="project" value="InterPro"/>
</dbReference>
<keyword evidence="2" id="KW-0378">Hydrolase</keyword>
<dbReference type="InterPro" id="IPR008334">
    <property type="entry name" value="5'-Nucleotdase_C"/>
</dbReference>
<dbReference type="SUPFAM" id="SSF56300">
    <property type="entry name" value="Metallo-dependent phosphatases"/>
    <property type="match status" value="1"/>
</dbReference>
<dbReference type="RefSeq" id="WP_045955813.1">
    <property type="nucleotide sequence ID" value="NZ_JXXV01000018.1"/>
</dbReference>
<dbReference type="SUPFAM" id="SSF55816">
    <property type="entry name" value="5'-nucleotidase (syn. UDP-sugar hydrolase), C-terminal domain"/>
    <property type="match status" value="1"/>
</dbReference>
<keyword evidence="2" id="KW-0547">Nucleotide-binding</keyword>
<dbReference type="Gene3D" id="3.60.21.10">
    <property type="match status" value="1"/>
</dbReference>
<dbReference type="Gene3D" id="3.90.780.10">
    <property type="entry name" value="5'-Nucleotidase, C-terminal domain"/>
    <property type="match status" value="1"/>
</dbReference>
<evidence type="ECO:0000313" key="6">
    <source>
        <dbReference type="Proteomes" id="UP000033673"/>
    </source>
</evidence>
<organism evidence="5 6">
    <name type="scientific">Vibrio galatheae</name>
    <dbReference type="NCBI Taxonomy" id="579748"/>
    <lineage>
        <taxon>Bacteria</taxon>
        <taxon>Pseudomonadati</taxon>
        <taxon>Pseudomonadota</taxon>
        <taxon>Gammaproteobacteria</taxon>
        <taxon>Vibrionales</taxon>
        <taxon>Vibrionaceae</taxon>
        <taxon>Vibrio</taxon>
    </lineage>
</organism>
<dbReference type="GO" id="GO:0000166">
    <property type="term" value="F:nucleotide binding"/>
    <property type="evidence" value="ECO:0007669"/>
    <property type="project" value="UniProtKB-KW"/>
</dbReference>
<feature type="domain" description="Calcineurin-like phosphoesterase" evidence="3">
    <location>
        <begin position="32"/>
        <end position="257"/>
    </location>
</feature>
<evidence type="ECO:0000256" key="1">
    <source>
        <dbReference type="ARBA" id="ARBA00022729"/>
    </source>
</evidence>
<dbReference type="AlphaFoldDB" id="A0A0F4NI42"/>
<feature type="chain" id="PRO_5005117134" evidence="2">
    <location>
        <begin position="27"/>
        <end position="520"/>
    </location>
</feature>
<dbReference type="OrthoDB" id="9803927at2"/>
<dbReference type="PANTHER" id="PTHR11575:SF24">
    <property type="entry name" value="5'-NUCLEOTIDASE"/>
    <property type="match status" value="1"/>
</dbReference>
<keyword evidence="1 2" id="KW-0732">Signal</keyword>
<dbReference type="InterPro" id="IPR006179">
    <property type="entry name" value="5_nucleotidase/apyrase"/>
</dbReference>
<comment type="caution">
    <text evidence="5">The sequence shown here is derived from an EMBL/GenBank/DDBJ whole genome shotgun (WGS) entry which is preliminary data.</text>
</comment>
<dbReference type="CDD" id="cd00845">
    <property type="entry name" value="MPP_UshA_N_like"/>
    <property type="match status" value="1"/>
</dbReference>
<name>A0A0F4NI42_9VIBR</name>
<dbReference type="Proteomes" id="UP000033673">
    <property type="component" value="Unassembled WGS sequence"/>
</dbReference>
<feature type="signal peptide" evidence="2">
    <location>
        <begin position="1"/>
        <end position="26"/>
    </location>
</feature>
<dbReference type="Pfam" id="PF00149">
    <property type="entry name" value="Metallophos"/>
    <property type="match status" value="1"/>
</dbReference>
<dbReference type="PATRIC" id="fig|579748.3.peg.2326"/>
<dbReference type="Pfam" id="PF02872">
    <property type="entry name" value="5_nucleotid_C"/>
    <property type="match status" value="1"/>
</dbReference>
<dbReference type="PANTHER" id="PTHR11575">
    <property type="entry name" value="5'-NUCLEOTIDASE-RELATED"/>
    <property type="match status" value="1"/>
</dbReference>
<evidence type="ECO:0000259" key="4">
    <source>
        <dbReference type="Pfam" id="PF02872"/>
    </source>
</evidence>
<dbReference type="InterPro" id="IPR029052">
    <property type="entry name" value="Metallo-depent_PP-like"/>
</dbReference>
<reference evidence="5 6" key="1">
    <citation type="journal article" date="2015" name="BMC Genomics">
        <title>Genome mining reveals unlocked bioactive potential of marine Gram-negative bacteria.</title>
        <authorList>
            <person name="Machado H."/>
            <person name="Sonnenschein E.C."/>
            <person name="Melchiorsen J."/>
            <person name="Gram L."/>
        </authorList>
    </citation>
    <scope>NUCLEOTIDE SEQUENCE [LARGE SCALE GENOMIC DNA]</scope>
    <source>
        <strain evidence="5 6">S2757</strain>
    </source>
</reference>
<comment type="similarity">
    <text evidence="2">Belongs to the 5'-nucleotidase family.</text>
</comment>
<evidence type="ECO:0000313" key="5">
    <source>
        <dbReference type="EMBL" id="KJY82787.1"/>
    </source>
</evidence>
<feature type="domain" description="5'-Nucleotidase C-terminal" evidence="4">
    <location>
        <begin position="343"/>
        <end position="482"/>
    </location>
</feature>
<dbReference type="PRINTS" id="PR01607">
    <property type="entry name" value="APYRASEFAMLY"/>
</dbReference>
<dbReference type="InterPro" id="IPR004843">
    <property type="entry name" value="Calcineurin-like_PHP"/>
</dbReference>
<dbReference type="InterPro" id="IPR036907">
    <property type="entry name" value="5'-Nucleotdase_C_sf"/>
</dbReference>
<evidence type="ECO:0000256" key="2">
    <source>
        <dbReference type="RuleBase" id="RU362119"/>
    </source>
</evidence>
<dbReference type="EMBL" id="JXXV01000018">
    <property type="protein sequence ID" value="KJY82787.1"/>
    <property type="molecule type" value="Genomic_DNA"/>
</dbReference>